<evidence type="ECO:0000256" key="3">
    <source>
        <dbReference type="ARBA" id="ARBA00022490"/>
    </source>
</evidence>
<dbReference type="Pfam" id="PF02878">
    <property type="entry name" value="PGM_PMM_I"/>
    <property type="match status" value="1"/>
</dbReference>
<keyword evidence="3" id="KW-0963">Cytoplasm</keyword>
<comment type="caution">
    <text evidence="11">The sequence shown here is derived from an EMBL/GenBank/DDBJ whole genome shotgun (WGS) entry which is preliminary data.</text>
</comment>
<dbReference type="EMBL" id="QZAA01000298">
    <property type="protein sequence ID" value="RQD72741.1"/>
    <property type="molecule type" value="Genomic_DNA"/>
</dbReference>
<dbReference type="Gene3D" id="2.160.10.10">
    <property type="entry name" value="Hexapeptide repeat proteins"/>
    <property type="match status" value="1"/>
</dbReference>
<dbReference type="SUPFAM" id="SSF53738">
    <property type="entry name" value="Phosphoglucomutase, first 3 domains"/>
    <property type="match status" value="2"/>
</dbReference>
<dbReference type="CDD" id="cd04181">
    <property type="entry name" value="NTP_transferase"/>
    <property type="match status" value="1"/>
</dbReference>
<dbReference type="FunFam" id="3.90.550.10:FF:000013">
    <property type="entry name" value="mannose-1-phosphate guanyltransferase beta"/>
    <property type="match status" value="1"/>
</dbReference>
<dbReference type="GO" id="GO:0016740">
    <property type="term" value="F:transferase activity"/>
    <property type="evidence" value="ECO:0007669"/>
    <property type="project" value="UniProtKB-KW"/>
</dbReference>
<dbReference type="InterPro" id="IPR011004">
    <property type="entry name" value="Trimer_LpxA-like_sf"/>
</dbReference>
<keyword evidence="4" id="KW-0396">Initiation factor</keyword>
<proteinExistence type="inferred from homology"/>
<dbReference type="InterPro" id="IPR005844">
    <property type="entry name" value="A-D-PHexomutase_a/b/a-I"/>
</dbReference>
<comment type="similarity">
    <text evidence="2">Belongs to the phosphohexose mutase family.</text>
</comment>
<dbReference type="InterPro" id="IPR029044">
    <property type="entry name" value="Nucleotide-diphossugar_trans"/>
</dbReference>
<dbReference type="InterPro" id="IPR016055">
    <property type="entry name" value="A-D-PHexomutase_a/b/a-I/II/III"/>
</dbReference>
<organism evidence="11 12">
    <name type="scientific">Candidatus Syntrophonatronum acetioxidans</name>
    <dbReference type="NCBI Taxonomy" id="1795816"/>
    <lineage>
        <taxon>Bacteria</taxon>
        <taxon>Bacillati</taxon>
        <taxon>Bacillota</taxon>
        <taxon>Clostridia</taxon>
        <taxon>Eubacteriales</taxon>
        <taxon>Syntrophomonadaceae</taxon>
        <taxon>Candidatus Syntrophonatronum</taxon>
    </lineage>
</organism>
<feature type="domain" description="Nucleotidyl transferase" evidence="7">
    <location>
        <begin position="2"/>
        <end position="232"/>
    </location>
</feature>
<sequence length="820" mass="92140">MKAIIMAGGGGTRLRPLTCDRPKPMVPIMNKPIMEHIVKLLKKHGIREIGVTLQYMPEAIRDYFKDGSSWEVNLNYFVEETPLGTAGSVKNASSFLKETFLVISGDALTDIDLTSALNFHKEKGALATLVLTTVQNPLEYGVVITDEGGNITRFLEKPGWGEVFSDRVNTGIYLLEPEVLDLFPEEVKFDFSKDLFPSILEKRDPLFGFVAQGYWCDIGNLEQYQQATFDILEGKVDIHIEEEYQGKGIWLGKGAEISSRAIINGPVVLGEDSRIESKARVQDFSVLGKGTVIDEEASLKKSICWSRVYVGRRSELRGTIVCKGVRMEEGTGAYEGSVIGDKSIMGKGSQVKPETKVWPHKNIQEGSVLNQSVIWGRKTWKNLFSSSGIKGIPNQDIIPELMVQAGNAFSSILREDRAVVVASDDWKVSRMLKQALISGINGAGREVLHAGELLAPAVRFTVKGEKAAGGIYLHRSVEDSREIQVKFFDEKGLNVSKAMERKIEQVCQREEFSRVPPGEVGEVRESPAAFQKYREMLWSEGDGELLRKVNAPLVLAFMEPLVYNQVIPLFKELQVETLLFEPFKKEEKPLSFPEIRRKIKGLSRVIRENGASLGAVLDRTGEGLILVDDKERIIEGDYFTALISYLLFKEKEEAVVVPVNASGVVDKIAEKFEGTVIRAKTSPPFIMEELDKKGLHFQYILQFDATAALLSLLEFLNGEEKSLSQVMDEIPEFHLTRKRVKCPWGAKGKVMRKLIEECREEKVELLDGIKIHTPRGWALILPDPEEPYYQVYGEGYNEEVSESLTDFYIEKIREIQEKEE</sequence>
<evidence type="ECO:0000256" key="1">
    <source>
        <dbReference type="ARBA" id="ARBA00004514"/>
    </source>
</evidence>
<dbReference type="InterPro" id="IPR056764">
    <property type="entry name" value="LbH_EIF2B3/5"/>
</dbReference>
<protein>
    <submittedName>
        <fullName evidence="11">Nucleotidyltransferase</fullName>
    </submittedName>
</protein>
<dbReference type="AlphaFoldDB" id="A0A424Y9U9"/>
<dbReference type="Gene3D" id="3.90.550.10">
    <property type="entry name" value="Spore Coat Polysaccharide Biosynthesis Protein SpsA, Chain A"/>
    <property type="match status" value="1"/>
</dbReference>
<dbReference type="SUPFAM" id="SSF55957">
    <property type="entry name" value="Phosphoglucomutase, C-terminal domain"/>
    <property type="match status" value="1"/>
</dbReference>
<dbReference type="Gene3D" id="3.30.310.50">
    <property type="entry name" value="Alpha-D-phosphohexomutase, C-terminal domain"/>
    <property type="match status" value="1"/>
</dbReference>
<dbReference type="InterPro" id="IPR005846">
    <property type="entry name" value="A-D-PHexomutase_a/b/a-III"/>
</dbReference>
<dbReference type="SUPFAM" id="SSF53448">
    <property type="entry name" value="Nucleotide-diphospho-sugar transferases"/>
    <property type="match status" value="1"/>
</dbReference>
<evidence type="ECO:0000256" key="4">
    <source>
        <dbReference type="ARBA" id="ARBA00022540"/>
    </source>
</evidence>
<feature type="domain" description="EIF2B subunit epsilon/gamma LbH" evidence="10">
    <location>
        <begin position="249"/>
        <end position="350"/>
    </location>
</feature>
<gene>
    <name evidence="11" type="ORF">D5R97_10415</name>
</gene>
<keyword evidence="5 11" id="KW-0808">Transferase</keyword>
<dbReference type="SUPFAM" id="SSF51161">
    <property type="entry name" value="Trimeric LpxA-like enzymes"/>
    <property type="match status" value="1"/>
</dbReference>
<dbReference type="InterPro" id="IPR050486">
    <property type="entry name" value="Mannose-1P_guanyltransferase"/>
</dbReference>
<dbReference type="Pfam" id="PF00483">
    <property type="entry name" value="NTP_transferase"/>
    <property type="match status" value="1"/>
</dbReference>
<reference evidence="11 12" key="1">
    <citation type="submission" date="2018-08" db="EMBL/GenBank/DDBJ databases">
        <title>The metabolism and importance of syntrophic acetate oxidation coupled to methane or sulfide production in haloalkaline environments.</title>
        <authorList>
            <person name="Timmers P.H.A."/>
            <person name="Vavourakis C.D."/>
            <person name="Sorokin D.Y."/>
            <person name="Sinninghe Damste J.S."/>
            <person name="Muyzer G."/>
            <person name="Stams A.J.M."/>
            <person name="Plugge C.M."/>
        </authorList>
    </citation>
    <scope>NUCLEOTIDE SEQUENCE [LARGE SCALE GENOMIC DNA]</scope>
    <source>
        <strain evidence="11">MSAO_Bac1</strain>
    </source>
</reference>
<dbReference type="Gene3D" id="3.40.120.10">
    <property type="entry name" value="Alpha-D-Glucose-1,6-Bisphosphate, subunit A, domain 3"/>
    <property type="match status" value="3"/>
</dbReference>
<evidence type="ECO:0000259" key="8">
    <source>
        <dbReference type="Pfam" id="PF02878"/>
    </source>
</evidence>
<dbReference type="GO" id="GO:0016868">
    <property type="term" value="F:intramolecular phosphotransferase activity"/>
    <property type="evidence" value="ECO:0007669"/>
    <property type="project" value="InterPro"/>
</dbReference>
<keyword evidence="6" id="KW-0648">Protein biosynthesis</keyword>
<dbReference type="Proteomes" id="UP000285138">
    <property type="component" value="Unassembled WGS sequence"/>
</dbReference>
<dbReference type="InterPro" id="IPR036900">
    <property type="entry name" value="A-D-PHexomutase_C_sf"/>
</dbReference>
<evidence type="ECO:0000313" key="12">
    <source>
        <dbReference type="Proteomes" id="UP000285138"/>
    </source>
</evidence>
<feature type="domain" description="Alpha-D-phosphohexomutase alpha/beta/alpha" evidence="9">
    <location>
        <begin position="636"/>
        <end position="731"/>
    </location>
</feature>
<feature type="domain" description="Alpha-D-phosphohexomutase alpha/beta/alpha" evidence="8">
    <location>
        <begin position="382"/>
        <end position="512"/>
    </location>
</feature>
<evidence type="ECO:0000259" key="9">
    <source>
        <dbReference type="Pfam" id="PF02880"/>
    </source>
</evidence>
<dbReference type="PANTHER" id="PTHR22572">
    <property type="entry name" value="SUGAR-1-PHOSPHATE GUANYL TRANSFERASE"/>
    <property type="match status" value="1"/>
</dbReference>
<accession>A0A424Y9U9</accession>
<evidence type="ECO:0000259" key="7">
    <source>
        <dbReference type="Pfam" id="PF00483"/>
    </source>
</evidence>
<dbReference type="Pfam" id="PF02880">
    <property type="entry name" value="PGM_PMM_III"/>
    <property type="match status" value="1"/>
</dbReference>
<evidence type="ECO:0000313" key="11">
    <source>
        <dbReference type="EMBL" id="RQD72741.1"/>
    </source>
</evidence>
<dbReference type="InterPro" id="IPR005835">
    <property type="entry name" value="NTP_transferase_dom"/>
</dbReference>
<evidence type="ECO:0000256" key="2">
    <source>
        <dbReference type="ARBA" id="ARBA00010231"/>
    </source>
</evidence>
<comment type="subcellular location">
    <subcellularLocation>
        <location evidence="1">Cytoplasm</location>
        <location evidence="1">Cytosol</location>
    </subcellularLocation>
</comment>
<dbReference type="Pfam" id="PF25084">
    <property type="entry name" value="LbH_EIF2B"/>
    <property type="match status" value="1"/>
</dbReference>
<evidence type="ECO:0000259" key="10">
    <source>
        <dbReference type="Pfam" id="PF25084"/>
    </source>
</evidence>
<name>A0A424Y9U9_9FIRM</name>
<dbReference type="GO" id="GO:0005975">
    <property type="term" value="P:carbohydrate metabolic process"/>
    <property type="evidence" value="ECO:0007669"/>
    <property type="project" value="InterPro"/>
</dbReference>
<evidence type="ECO:0000256" key="6">
    <source>
        <dbReference type="ARBA" id="ARBA00022917"/>
    </source>
</evidence>
<evidence type="ECO:0000256" key="5">
    <source>
        <dbReference type="ARBA" id="ARBA00022679"/>
    </source>
</evidence>